<accession>A0A402A663</accession>
<evidence type="ECO:0008006" key="3">
    <source>
        <dbReference type="Google" id="ProtNLM"/>
    </source>
</evidence>
<comment type="caution">
    <text evidence="1">The sequence shown here is derived from an EMBL/GenBank/DDBJ whole genome shotgun (WGS) entry which is preliminary data.</text>
</comment>
<dbReference type="Proteomes" id="UP000287352">
    <property type="component" value="Unassembled WGS sequence"/>
</dbReference>
<name>A0A402A663_9CHLR</name>
<reference evidence="2" key="1">
    <citation type="submission" date="2018-12" db="EMBL/GenBank/DDBJ databases">
        <title>Tengunoibacter tsumagoiensis gen. nov., sp. nov., Dictyobacter kobayashii sp. nov., D. alpinus sp. nov., and D. joshuensis sp. nov. and description of Dictyobacteraceae fam. nov. within the order Ktedonobacterales isolated from Tengu-no-mugimeshi.</title>
        <authorList>
            <person name="Wang C.M."/>
            <person name="Zheng Y."/>
            <person name="Sakai Y."/>
            <person name="Toyoda A."/>
            <person name="Minakuchi Y."/>
            <person name="Abe K."/>
            <person name="Yokota A."/>
            <person name="Yabe S."/>
        </authorList>
    </citation>
    <scope>NUCLEOTIDE SEQUENCE [LARGE SCALE GENOMIC DNA]</scope>
    <source>
        <strain evidence="2">Uno3</strain>
    </source>
</reference>
<protein>
    <recommendedName>
        <fullName evidence="3">HNH nuclease domain-containing protein</fullName>
    </recommendedName>
</protein>
<evidence type="ECO:0000313" key="2">
    <source>
        <dbReference type="Proteomes" id="UP000287352"/>
    </source>
</evidence>
<proteinExistence type="predicted"/>
<dbReference type="OrthoDB" id="9816185at2"/>
<dbReference type="EMBL" id="BIFR01000002">
    <property type="protein sequence ID" value="GCE14505.1"/>
    <property type="molecule type" value="Genomic_DNA"/>
</dbReference>
<evidence type="ECO:0000313" key="1">
    <source>
        <dbReference type="EMBL" id="GCE14505.1"/>
    </source>
</evidence>
<sequence>MRYINQQSITLPPDWSMKATRALNKARDLSCSERKDFIKRSNSIWKELKDELLACSHGKCWYCESSISATSSGDIDHFRPKNEVEEAPDHGGYWWLAFDWRNFRYSCEHCNRINIDSSTKVKGGKTSHFPLCDEQTRCCTESSLDEEEPMLLDPTVSRDPLLLTFDMMGMACPARSPEQNVKEYQRARCSIEIYHFNRVHLKNRRKFQICDRIQQLIVAGDELYQYYAIEPTQATYKSFQRICETLLEMIDPVAEYSSAARAILYMYSDDEHQWIQDILEMDETLHCSSSASE</sequence>
<keyword evidence="2" id="KW-1185">Reference proteome</keyword>
<dbReference type="Gene3D" id="1.10.30.50">
    <property type="match status" value="1"/>
</dbReference>
<dbReference type="RefSeq" id="WP_126582072.1">
    <property type="nucleotide sequence ID" value="NZ_BIFR01000002.1"/>
</dbReference>
<organism evidence="1 2">
    <name type="scientific">Tengunoibacter tsumagoiensis</name>
    <dbReference type="NCBI Taxonomy" id="2014871"/>
    <lineage>
        <taxon>Bacteria</taxon>
        <taxon>Bacillati</taxon>
        <taxon>Chloroflexota</taxon>
        <taxon>Ktedonobacteria</taxon>
        <taxon>Ktedonobacterales</taxon>
        <taxon>Dictyobacteraceae</taxon>
        <taxon>Tengunoibacter</taxon>
    </lineage>
</organism>
<gene>
    <name evidence="1" type="ORF">KTT_43640</name>
</gene>
<dbReference type="AlphaFoldDB" id="A0A402A663"/>